<name>A0A830FIF6_HALAR</name>
<gene>
    <name evidence="2" type="ORF">GCM10009006_34000</name>
</gene>
<dbReference type="Proteomes" id="UP000656367">
    <property type="component" value="Unassembled WGS sequence"/>
</dbReference>
<reference evidence="2" key="2">
    <citation type="submission" date="2020-09" db="EMBL/GenBank/DDBJ databases">
        <authorList>
            <person name="Sun Q."/>
            <person name="Ohkuma M."/>
        </authorList>
    </citation>
    <scope>NUCLEOTIDE SEQUENCE</scope>
    <source>
        <strain evidence="2">JCM 15759</strain>
    </source>
</reference>
<dbReference type="AlphaFoldDB" id="A0A830FIF6"/>
<protein>
    <submittedName>
        <fullName evidence="2">Uncharacterized protein</fullName>
    </submittedName>
</protein>
<organism evidence="2 3">
    <name type="scientific">Haloarcula argentinensis</name>
    <dbReference type="NCBI Taxonomy" id="43776"/>
    <lineage>
        <taxon>Archaea</taxon>
        <taxon>Methanobacteriati</taxon>
        <taxon>Methanobacteriota</taxon>
        <taxon>Stenosarchaea group</taxon>
        <taxon>Halobacteria</taxon>
        <taxon>Halobacteriales</taxon>
        <taxon>Haloarculaceae</taxon>
        <taxon>Haloarcula</taxon>
    </lineage>
</organism>
<dbReference type="EMBL" id="BMON01000004">
    <property type="protein sequence ID" value="GGM49921.1"/>
    <property type="molecule type" value="Genomic_DNA"/>
</dbReference>
<comment type="caution">
    <text evidence="2">The sequence shown here is derived from an EMBL/GenBank/DDBJ whole genome shotgun (WGS) entry which is preliminary data.</text>
</comment>
<evidence type="ECO:0000313" key="3">
    <source>
        <dbReference type="Proteomes" id="UP000656367"/>
    </source>
</evidence>
<evidence type="ECO:0000313" key="2">
    <source>
        <dbReference type="EMBL" id="GGM49921.1"/>
    </source>
</evidence>
<sequence>MIGLSFVTKSDEGGFGIEDEVSERQSTSMRSGKAPSNRFSSGTDEHIYRLSIHRSKEYYKLETTGGVLLEQKQFIIDELLSHLHNHNYE</sequence>
<feature type="region of interest" description="Disordered" evidence="1">
    <location>
        <begin position="1"/>
        <end position="42"/>
    </location>
</feature>
<evidence type="ECO:0000256" key="1">
    <source>
        <dbReference type="SAM" id="MobiDB-lite"/>
    </source>
</evidence>
<proteinExistence type="predicted"/>
<reference evidence="2" key="1">
    <citation type="journal article" date="2014" name="Int. J. Syst. Evol. Microbiol.">
        <title>Complete genome sequence of Corynebacterium casei LMG S-19264T (=DSM 44701T), isolated from a smear-ripened cheese.</title>
        <authorList>
            <consortium name="US DOE Joint Genome Institute (JGI-PGF)"/>
            <person name="Walter F."/>
            <person name="Albersmeier A."/>
            <person name="Kalinowski J."/>
            <person name="Ruckert C."/>
        </authorList>
    </citation>
    <scope>NUCLEOTIDE SEQUENCE</scope>
    <source>
        <strain evidence="2">JCM 15759</strain>
    </source>
</reference>
<accession>A0A830FIF6</accession>